<keyword evidence="6 12" id="KW-0119">Carbohydrate metabolism</keyword>
<dbReference type="PANTHER" id="PTHR30191:SF0">
    <property type="entry name" value="FORMATE ACETYLTRANSFERASE 1"/>
    <property type="match status" value="1"/>
</dbReference>
<protein>
    <recommendedName>
        <fullName evidence="12">Formate acetyltransferase</fullName>
        <ecNumber evidence="12">2.3.1.54</ecNumber>
    </recommendedName>
    <alternativeName>
        <fullName evidence="12">Pyruvate formate-lyase</fullName>
    </alternativeName>
</protein>
<dbReference type="PROSITE" id="PS51149">
    <property type="entry name" value="GLY_RADICAL_2"/>
    <property type="match status" value="1"/>
</dbReference>
<evidence type="ECO:0000256" key="7">
    <source>
        <dbReference type="ARBA" id="ARBA00023315"/>
    </source>
</evidence>
<evidence type="ECO:0000259" key="14">
    <source>
        <dbReference type="PROSITE" id="PS51554"/>
    </source>
</evidence>
<evidence type="ECO:0000256" key="2">
    <source>
        <dbReference type="ARBA" id="ARBA00008375"/>
    </source>
</evidence>
<keyword evidence="7 12" id="KW-0012">Acyltransferase</keyword>
<evidence type="ECO:0000256" key="9">
    <source>
        <dbReference type="PIRSR" id="PIRSR000379-1"/>
    </source>
</evidence>
<dbReference type="GO" id="GO:0005829">
    <property type="term" value="C:cytosol"/>
    <property type="evidence" value="ECO:0007669"/>
    <property type="project" value="TreeGrafter"/>
</dbReference>
<evidence type="ECO:0000313" key="15">
    <source>
        <dbReference type="EMBL" id="TXR52075.1"/>
    </source>
</evidence>
<gene>
    <name evidence="15" type="primary">pflB</name>
    <name evidence="15" type="ORF">FME95_11715</name>
</gene>
<evidence type="ECO:0000256" key="4">
    <source>
        <dbReference type="ARBA" id="ARBA00022679"/>
    </source>
</evidence>
<evidence type="ECO:0000256" key="10">
    <source>
        <dbReference type="PIRSR" id="PIRSR000379-2"/>
    </source>
</evidence>
<comment type="caution">
    <text evidence="15">The sequence shown here is derived from an EMBL/GenBank/DDBJ whole genome shotgun (WGS) entry which is preliminary data.</text>
</comment>
<evidence type="ECO:0000256" key="1">
    <source>
        <dbReference type="ARBA" id="ARBA00004496"/>
    </source>
</evidence>
<keyword evidence="4 12" id="KW-0808">Transferase</keyword>
<evidence type="ECO:0000256" key="3">
    <source>
        <dbReference type="ARBA" id="ARBA00022490"/>
    </source>
</evidence>
<comment type="subcellular location">
    <subcellularLocation>
        <location evidence="1 12">Cytoplasm</location>
    </subcellularLocation>
</comment>
<dbReference type="InterPro" id="IPR019777">
    <property type="entry name" value="Form_AcTrfase_GR_CS"/>
</dbReference>
<dbReference type="GO" id="GO:0008861">
    <property type="term" value="F:formate C-acetyltransferase activity"/>
    <property type="evidence" value="ECO:0007669"/>
    <property type="project" value="UniProtKB-UniRule"/>
</dbReference>
<comment type="similarity">
    <text evidence="2 12">Belongs to the glycyl radical enzyme (GRE) family. PFL subfamily.</text>
</comment>
<organism evidence="15 16">
    <name type="scientific">Reinekea thalattae</name>
    <dbReference type="NCBI Taxonomy" id="2593301"/>
    <lineage>
        <taxon>Bacteria</taxon>
        <taxon>Pseudomonadati</taxon>
        <taxon>Pseudomonadota</taxon>
        <taxon>Gammaproteobacteria</taxon>
        <taxon>Oceanospirillales</taxon>
        <taxon>Saccharospirillaceae</taxon>
        <taxon>Reinekea</taxon>
    </lineage>
</organism>
<dbReference type="InterPro" id="IPR004184">
    <property type="entry name" value="PFL_dom"/>
</dbReference>
<evidence type="ECO:0000256" key="11">
    <source>
        <dbReference type="PROSITE-ProRule" id="PRU00493"/>
    </source>
</evidence>
<dbReference type="Proteomes" id="UP000321764">
    <property type="component" value="Unassembled WGS sequence"/>
</dbReference>
<dbReference type="OrthoDB" id="9803969at2"/>
<dbReference type="AlphaFoldDB" id="A0A5C8Z1X0"/>
<feature type="modified residue" description="Glycine radical" evidence="10 11">
    <location>
        <position position="720"/>
    </location>
</feature>
<evidence type="ECO:0000256" key="5">
    <source>
        <dbReference type="ARBA" id="ARBA00022818"/>
    </source>
</evidence>
<keyword evidence="3 12" id="KW-0963">Cytoplasm</keyword>
<evidence type="ECO:0000313" key="16">
    <source>
        <dbReference type="Proteomes" id="UP000321764"/>
    </source>
</evidence>
<feature type="active site" description="Cysteine radical intermediate" evidence="9">
    <location>
        <position position="411"/>
    </location>
</feature>
<keyword evidence="12" id="KW-0313">Glucose metabolism</keyword>
<dbReference type="PROSITE" id="PS00850">
    <property type="entry name" value="GLY_RADICAL_1"/>
    <property type="match status" value="1"/>
</dbReference>
<feature type="domain" description="Glycine radical" evidence="13">
    <location>
        <begin position="623"/>
        <end position="745"/>
    </location>
</feature>
<dbReference type="PANTHER" id="PTHR30191">
    <property type="entry name" value="FORMATE ACETYLTRANSFERASE"/>
    <property type="match status" value="1"/>
</dbReference>
<name>A0A5C8Z1X0_9GAMM</name>
<feature type="active site" description="S-acetylcysteine intermediate" evidence="9">
    <location>
        <position position="410"/>
    </location>
</feature>
<evidence type="ECO:0000259" key="13">
    <source>
        <dbReference type="PROSITE" id="PS51149"/>
    </source>
</evidence>
<feature type="domain" description="PFL" evidence="14">
    <location>
        <begin position="1"/>
        <end position="616"/>
    </location>
</feature>
<dbReference type="RefSeq" id="WP_147714671.1">
    <property type="nucleotide sequence ID" value="NZ_VKAD01000002.1"/>
</dbReference>
<dbReference type="InterPro" id="IPR050244">
    <property type="entry name" value="Auton_GlycylRad_Cofactor"/>
</dbReference>
<keyword evidence="16" id="KW-1185">Reference proteome</keyword>
<accession>A0A5C8Z1X0</accession>
<dbReference type="Pfam" id="PF01228">
    <property type="entry name" value="Gly_radical"/>
    <property type="match status" value="1"/>
</dbReference>
<dbReference type="PROSITE" id="PS51554">
    <property type="entry name" value="PFL"/>
    <property type="match status" value="1"/>
</dbReference>
<dbReference type="GO" id="GO:0006006">
    <property type="term" value="P:glucose metabolic process"/>
    <property type="evidence" value="ECO:0007669"/>
    <property type="project" value="UniProtKB-UniRule"/>
</dbReference>
<sequence length="745" mass="83086">MTDTNQAWAGFKDGVWKESVDVRDFIQTNYTPYEGGDDFLAGATERTKELWADVMKLVSIEQKTQAPVDFDTEVPSTITSHAAGYINKDKEVIVGLQTDAPLKRGMIPNGGIRMVEASCEAYDRELNPQVKEIFTKYRKTHNAGVFDAYTPDMLKCRKAGIVTGLPDAYGRGRIIGDYRRAALYGTDVLIADKKAQKASLNSELSSEEIIRLREEISEQIKALVEMTEMAASYGFDISKPAVDAKEAIQWTYFAYLAAVKSQNGAAMSFGRVSTFLDIYIERDIAAGKINEVDAQEMIDDLVIKLRMVRFLRTPDYDQLFSGDPTWVTESIGGMSEDGRTLVTKSSFRMLNTLYTLDAAPEPNLTVLWSEKMPKGFKDFCSKVSIDTSSIQYENDDLMIGKFGDDYGIACCVSAMRIGKQMQFFGARCNLAKTMLYGINGGMDEKIGLQVGPKKDVLADEYLDFDKVWNRFDEYMQWVAGVYVNTLNVIHYMHDKYSYEAAQMALHDRDVYRTMACGIAGLSVVADSFSAIKYGKVKAIRNEDGYVTDFEISGDYPKFGNNDDRVDSMAQQIVTRFMDLVRQTPTYRNSTPTQSILTITSNVVYGKKTGNTPDGRKAGEPFAPGANPMHGRDEKGALASLLSVAKLPYDDAEDGISYTMSLVPESLGKEEGKASNLTGMLDGYFGSAGHHINVNVLNRDMLKDAMEHPENYPQLTIRVSGYAVNFVKLTREQQMDVINRTFHGQI</sequence>
<dbReference type="CDD" id="cd01678">
    <property type="entry name" value="PFL1"/>
    <property type="match status" value="1"/>
</dbReference>
<evidence type="ECO:0000256" key="6">
    <source>
        <dbReference type="ARBA" id="ARBA00023277"/>
    </source>
</evidence>
<dbReference type="SUPFAM" id="SSF51998">
    <property type="entry name" value="PFL-like glycyl radical enzymes"/>
    <property type="match status" value="1"/>
</dbReference>
<reference evidence="15 16" key="1">
    <citation type="submission" date="2019-07" db="EMBL/GenBank/DDBJ databases">
        <title>Reinekea sp. strain SSH23 genome sequencing and assembly.</title>
        <authorList>
            <person name="Kim I."/>
        </authorList>
    </citation>
    <scope>NUCLEOTIDE SEQUENCE [LARGE SCALE GENOMIC DNA]</scope>
    <source>
        <strain evidence="15 16">SSH23</strain>
    </source>
</reference>
<evidence type="ECO:0000256" key="12">
    <source>
        <dbReference type="RuleBase" id="RU368075"/>
    </source>
</evidence>
<dbReference type="Pfam" id="PF02901">
    <property type="entry name" value="PFL-like"/>
    <property type="match status" value="1"/>
</dbReference>
<dbReference type="Gene3D" id="3.20.70.20">
    <property type="match status" value="1"/>
</dbReference>
<comment type="subunit">
    <text evidence="12">Homodimer.</text>
</comment>
<comment type="catalytic activity">
    <reaction evidence="8 12">
        <text>formate + acetyl-CoA = pyruvate + CoA</text>
        <dbReference type="Rhea" id="RHEA:11844"/>
        <dbReference type="ChEBI" id="CHEBI:15361"/>
        <dbReference type="ChEBI" id="CHEBI:15740"/>
        <dbReference type="ChEBI" id="CHEBI:57287"/>
        <dbReference type="ChEBI" id="CHEBI:57288"/>
        <dbReference type="EC" id="2.3.1.54"/>
    </reaction>
</comment>
<proteinExistence type="inferred from homology"/>
<dbReference type="UniPathway" id="UPA00920">
    <property type="reaction ID" value="UER00891"/>
</dbReference>
<keyword evidence="5 10" id="KW-0556">Organic radical</keyword>
<dbReference type="FunFam" id="3.20.70.20:FF:000003">
    <property type="entry name" value="Formate acetyltransferase"/>
    <property type="match status" value="1"/>
</dbReference>
<dbReference type="InterPro" id="IPR005949">
    <property type="entry name" value="Form_AcTrfase"/>
</dbReference>
<dbReference type="NCBIfam" id="TIGR01255">
    <property type="entry name" value="pyr_form_ly_1"/>
    <property type="match status" value="1"/>
</dbReference>
<dbReference type="InterPro" id="IPR001150">
    <property type="entry name" value="Gly_radical"/>
</dbReference>
<dbReference type="PIRSF" id="PIRSF000379">
    <property type="entry name" value="For_Ac_trans_1"/>
    <property type="match status" value="1"/>
</dbReference>
<evidence type="ECO:0000256" key="8">
    <source>
        <dbReference type="ARBA" id="ARBA00049029"/>
    </source>
</evidence>
<dbReference type="EMBL" id="VKAD01000002">
    <property type="protein sequence ID" value="TXR52075.1"/>
    <property type="molecule type" value="Genomic_DNA"/>
</dbReference>
<comment type="pathway">
    <text evidence="12">Fermentation; pyruvate fermentation; formate from pyruvate: step 1/1.</text>
</comment>
<dbReference type="EC" id="2.3.1.54" evidence="12"/>